<dbReference type="PROSITE" id="PS51318">
    <property type="entry name" value="TAT"/>
    <property type="match status" value="1"/>
</dbReference>
<dbReference type="Proteomes" id="UP000000467">
    <property type="component" value="Chromosome"/>
</dbReference>
<dbReference type="PROSITE" id="PS51257">
    <property type="entry name" value="PROKAR_LIPOPROTEIN"/>
    <property type="match status" value="1"/>
</dbReference>
<dbReference type="InterPro" id="IPR027477">
    <property type="entry name" value="Succ_DH/fumarate_Rdtase_cat_sf"/>
</dbReference>
<dbReference type="Gene3D" id="3.90.700.10">
    <property type="entry name" value="Succinate dehydrogenase/fumarate reductase flavoprotein, catalytic domain"/>
    <property type="match status" value="1"/>
</dbReference>
<dbReference type="eggNOG" id="COG1053">
    <property type="taxonomic scope" value="Bacteria"/>
</dbReference>
<evidence type="ECO:0000256" key="5">
    <source>
        <dbReference type="SAM" id="MobiDB-lite"/>
    </source>
</evidence>
<dbReference type="InterPro" id="IPR050315">
    <property type="entry name" value="FAD-oxidoreductase_2"/>
</dbReference>
<dbReference type="GO" id="GO:0033765">
    <property type="term" value="F:steroid dehydrogenase activity, acting on the CH-CH group of donors"/>
    <property type="evidence" value="ECO:0007669"/>
    <property type="project" value="UniProtKB-ARBA"/>
</dbReference>
<evidence type="ECO:0000259" key="6">
    <source>
        <dbReference type="Pfam" id="PF00890"/>
    </source>
</evidence>
<dbReference type="InterPro" id="IPR036188">
    <property type="entry name" value="FAD/NAD-bd_sf"/>
</dbReference>
<name>K4LBP7_THEPS</name>
<keyword evidence="8" id="KW-1185">Reference proteome</keyword>
<evidence type="ECO:0000256" key="1">
    <source>
        <dbReference type="ARBA" id="ARBA00001974"/>
    </source>
</evidence>
<dbReference type="Gene3D" id="3.50.50.60">
    <property type="entry name" value="FAD/NAD(P)-binding domain"/>
    <property type="match status" value="1"/>
</dbReference>
<dbReference type="KEGG" id="tpz:Tph_c00520"/>
<dbReference type="InterPro" id="IPR006311">
    <property type="entry name" value="TAT_signal"/>
</dbReference>
<comment type="cofactor">
    <cofactor evidence="1">
        <name>FAD</name>
        <dbReference type="ChEBI" id="CHEBI:57692"/>
    </cofactor>
</comment>
<gene>
    <name evidence="7" type="ordered locus">Tph_c00520</name>
</gene>
<accession>K4LBP7</accession>
<dbReference type="PANTHER" id="PTHR43400">
    <property type="entry name" value="FUMARATE REDUCTASE"/>
    <property type="match status" value="1"/>
</dbReference>
<dbReference type="PANTHER" id="PTHR43400:SF10">
    <property type="entry name" value="3-OXOSTEROID 1-DEHYDROGENASE"/>
    <property type="match status" value="1"/>
</dbReference>
<dbReference type="InterPro" id="IPR003953">
    <property type="entry name" value="FAD-dep_OxRdtase_2_FAD-bd"/>
</dbReference>
<keyword evidence="3" id="KW-0274">FAD</keyword>
<dbReference type="STRING" id="1089553.Tph_c00520"/>
<feature type="region of interest" description="Disordered" evidence="5">
    <location>
        <begin position="40"/>
        <end position="67"/>
    </location>
</feature>
<proteinExistence type="predicted"/>
<sequence length="559" mass="61098">MSSARERKGISRRTFIKGAAIGAVGAASLGMLAGCGEKEPKEQVQAPVDEARKPSFLTPPEPIPDSEIKETVNTDVVVVGAGFAGLCAAVRAGQLGAKVVLLEKNNIPGFRGYDYGAVNSKAQLSVGNRIDPVKITREIMRFGGYKGDQKVVSLFAEYSGEANDWLLDMATELGCTYTVWKPEDCTIPDTTIETFPTLTFVLDPPEEALEVMPKGTLPPTAAMAWVLLTNAKKVGVDVRFNTPAVQLIRPNNKGRVTGIIAKNKDGSYTRFNVTKGVVLCAGDYGNDPEMLKEYIPHAVGFMNLYNSKANTGDGHKMGLWVGAAIDEPPHAPMLFDIGMVEEPGLADSLMRQPWLSVNIRGERFMNEDLPYAYISNAVRQQPGGTRWTVWDSKWPEEAPKFRMTACKSLKSLFHDPKRVEELIKKGVIKSANTVEELAQKMKVPVETFKATVERYNELARKGVDEDFHKRAVCLTTIEKPPLYAAHLATALLVTLGGLRVNEKLQVLDKDLNVIPGLYAAGNNSGSYYANDYCVTMPGNSHGRAYTQGYLAGKYVVELG</sequence>
<dbReference type="HOGENOM" id="CLU_011398_4_3_9"/>
<organism evidence="7 8">
    <name type="scientific">Thermacetogenium phaeum (strain ATCC BAA-254 / DSM 26808 / PB)</name>
    <dbReference type="NCBI Taxonomy" id="1089553"/>
    <lineage>
        <taxon>Bacteria</taxon>
        <taxon>Bacillati</taxon>
        <taxon>Bacillota</taxon>
        <taxon>Clostridia</taxon>
        <taxon>Thermoanaerobacterales</taxon>
        <taxon>Thermoanaerobacteraceae</taxon>
        <taxon>Thermacetogenium</taxon>
    </lineage>
</organism>
<evidence type="ECO:0000313" key="7">
    <source>
        <dbReference type="EMBL" id="AFV10301.1"/>
    </source>
</evidence>
<dbReference type="SUPFAM" id="SSF56425">
    <property type="entry name" value="Succinate dehydrogenase/fumarate reductase flavoprotein, catalytic domain"/>
    <property type="match status" value="1"/>
</dbReference>
<dbReference type="AlphaFoldDB" id="K4LBP7"/>
<dbReference type="RefSeq" id="WP_015049221.1">
    <property type="nucleotide sequence ID" value="NC_018870.1"/>
</dbReference>
<dbReference type="SUPFAM" id="SSF51905">
    <property type="entry name" value="FAD/NAD(P)-binding domain"/>
    <property type="match status" value="1"/>
</dbReference>
<evidence type="ECO:0000256" key="4">
    <source>
        <dbReference type="ARBA" id="ARBA00023002"/>
    </source>
</evidence>
<reference evidence="7 8" key="1">
    <citation type="journal article" date="2012" name="BMC Genomics">
        <title>Genome-guided analysis of physiological and morphological traits of the fermentative acetate oxidizer Thermacetogenium phaeum.</title>
        <authorList>
            <person name="Oehler D."/>
            <person name="Poehlein A."/>
            <person name="Leimbach A."/>
            <person name="Muller N."/>
            <person name="Daniel R."/>
            <person name="Gottschalk G."/>
            <person name="Schink B."/>
        </authorList>
    </citation>
    <scope>NUCLEOTIDE SEQUENCE [LARGE SCALE GENOMIC DNA]</scope>
    <source>
        <strain evidence="8">ATCC BAA-254 / DSM 26808 / PB</strain>
    </source>
</reference>
<evidence type="ECO:0000256" key="3">
    <source>
        <dbReference type="ARBA" id="ARBA00022827"/>
    </source>
</evidence>
<feature type="domain" description="FAD-dependent oxidoreductase 2 FAD-binding" evidence="6">
    <location>
        <begin position="75"/>
        <end position="526"/>
    </location>
</feature>
<evidence type="ECO:0000256" key="2">
    <source>
        <dbReference type="ARBA" id="ARBA00022630"/>
    </source>
</evidence>
<dbReference type="GO" id="GO:0008202">
    <property type="term" value="P:steroid metabolic process"/>
    <property type="evidence" value="ECO:0007669"/>
    <property type="project" value="UniProtKB-ARBA"/>
</dbReference>
<keyword evidence="2" id="KW-0285">Flavoprotein</keyword>
<dbReference type="EMBL" id="CP003732">
    <property type="protein sequence ID" value="AFV10301.1"/>
    <property type="molecule type" value="Genomic_DNA"/>
</dbReference>
<keyword evidence="4" id="KW-0560">Oxidoreductase</keyword>
<evidence type="ECO:0000313" key="8">
    <source>
        <dbReference type="Proteomes" id="UP000000467"/>
    </source>
</evidence>
<protein>
    <submittedName>
        <fullName evidence="7">Fumarate reductase/succinate dehydrogenase-like protein</fullName>
    </submittedName>
</protein>
<dbReference type="Pfam" id="PF00890">
    <property type="entry name" value="FAD_binding_2"/>
    <property type="match status" value="1"/>
</dbReference>